<proteinExistence type="predicted"/>
<dbReference type="AlphaFoldDB" id="A0A2H0RLZ2"/>
<dbReference type="EMBL" id="PCYM01000006">
    <property type="protein sequence ID" value="PIR47513.1"/>
    <property type="molecule type" value="Genomic_DNA"/>
</dbReference>
<reference evidence="2 3" key="1">
    <citation type="submission" date="2017-09" db="EMBL/GenBank/DDBJ databases">
        <title>Depth-based differentiation of microbial function through sediment-hosted aquifers and enrichment of novel symbionts in the deep terrestrial subsurface.</title>
        <authorList>
            <person name="Probst A.J."/>
            <person name="Ladd B."/>
            <person name="Jarett J.K."/>
            <person name="Geller-Mcgrath D.E."/>
            <person name="Sieber C.M."/>
            <person name="Emerson J.B."/>
            <person name="Anantharaman K."/>
            <person name="Thomas B.C."/>
            <person name="Malmstrom R."/>
            <person name="Stieglmeier M."/>
            <person name="Klingl A."/>
            <person name="Woyke T."/>
            <person name="Ryan C.M."/>
            <person name="Banfield J.F."/>
        </authorList>
    </citation>
    <scope>NUCLEOTIDE SEQUENCE [LARGE SCALE GENOMIC DNA]</scope>
    <source>
        <strain evidence="2">CG10_big_fil_rev_8_21_14_0_10_50_16</strain>
    </source>
</reference>
<organism evidence="2 3">
    <name type="scientific">Candidatus Uhrbacteria bacterium CG10_big_fil_rev_8_21_14_0_10_50_16</name>
    <dbReference type="NCBI Taxonomy" id="1975039"/>
    <lineage>
        <taxon>Bacteria</taxon>
        <taxon>Candidatus Uhriibacteriota</taxon>
    </lineage>
</organism>
<sequence length="107" mass="11749">MGHTQSRSREADRGTYTILKGGGGKRGVEITEVKIMGDIQTMPYMRKMVPSFGLTCFLVVTSNGTSAGTRRYVDTGINLVRRHGISRAAVCEIINSMRKSRGEEPLV</sequence>
<evidence type="ECO:0000313" key="2">
    <source>
        <dbReference type="EMBL" id="PIR47513.1"/>
    </source>
</evidence>
<evidence type="ECO:0000313" key="3">
    <source>
        <dbReference type="Proteomes" id="UP000230084"/>
    </source>
</evidence>
<dbReference type="Proteomes" id="UP000230084">
    <property type="component" value="Unassembled WGS sequence"/>
</dbReference>
<comment type="caution">
    <text evidence="2">The sequence shown here is derived from an EMBL/GenBank/DDBJ whole genome shotgun (WGS) entry which is preliminary data.</text>
</comment>
<accession>A0A2H0RLZ2</accession>
<gene>
    <name evidence="2" type="ORF">COV06_03620</name>
</gene>
<feature type="region of interest" description="Disordered" evidence="1">
    <location>
        <begin position="1"/>
        <end position="24"/>
    </location>
</feature>
<name>A0A2H0RLZ2_9BACT</name>
<evidence type="ECO:0000256" key="1">
    <source>
        <dbReference type="SAM" id="MobiDB-lite"/>
    </source>
</evidence>
<protein>
    <submittedName>
        <fullName evidence="2">Uncharacterized protein</fullName>
    </submittedName>
</protein>